<evidence type="ECO:0000256" key="4">
    <source>
        <dbReference type="ARBA" id="ARBA00022670"/>
    </source>
</evidence>
<feature type="signal peptide" evidence="7">
    <location>
        <begin position="1"/>
        <end position="19"/>
    </location>
</feature>
<organism evidence="8 9">
    <name type="scientific">Grifola frondosa</name>
    <name type="common">Maitake</name>
    <name type="synonym">Polyporus frondosus</name>
    <dbReference type="NCBI Taxonomy" id="5627"/>
    <lineage>
        <taxon>Eukaryota</taxon>
        <taxon>Fungi</taxon>
        <taxon>Dikarya</taxon>
        <taxon>Basidiomycota</taxon>
        <taxon>Agaricomycotina</taxon>
        <taxon>Agaricomycetes</taxon>
        <taxon>Polyporales</taxon>
        <taxon>Grifolaceae</taxon>
        <taxon>Grifola</taxon>
    </lineage>
</organism>
<keyword evidence="6" id="KW-0325">Glycoprotein</keyword>
<evidence type="ECO:0000256" key="6">
    <source>
        <dbReference type="ARBA" id="ARBA00023180"/>
    </source>
</evidence>
<dbReference type="GO" id="GO:0000324">
    <property type="term" value="C:fungal-type vacuole"/>
    <property type="evidence" value="ECO:0007669"/>
    <property type="project" value="TreeGrafter"/>
</dbReference>
<comment type="caution">
    <text evidence="8">The sequence shown here is derived from an EMBL/GenBank/DDBJ whole genome shotgun (WGS) entry which is preliminary data.</text>
</comment>
<dbReference type="Gene3D" id="3.40.50.1820">
    <property type="entry name" value="alpha/beta hydrolase"/>
    <property type="match status" value="1"/>
</dbReference>
<dbReference type="InterPro" id="IPR033124">
    <property type="entry name" value="Ser_caboxypep_his_AS"/>
</dbReference>
<dbReference type="Proteomes" id="UP000092993">
    <property type="component" value="Unassembled WGS sequence"/>
</dbReference>
<dbReference type="EMBL" id="LUGG01000002">
    <property type="protein sequence ID" value="OBZ78169.1"/>
    <property type="molecule type" value="Genomic_DNA"/>
</dbReference>
<comment type="similarity">
    <text evidence="1">Belongs to the peptidase S10 family.</text>
</comment>
<protein>
    <recommendedName>
        <fullName evidence="2">carboxypeptidase C</fullName>
        <ecNumber evidence="2">3.4.16.5</ecNumber>
    </recommendedName>
</protein>
<dbReference type="OrthoDB" id="443318at2759"/>
<dbReference type="GO" id="GO:0004185">
    <property type="term" value="F:serine-type carboxypeptidase activity"/>
    <property type="evidence" value="ECO:0007669"/>
    <property type="project" value="UniProtKB-EC"/>
</dbReference>
<accession>A0A1C7MP29</accession>
<keyword evidence="3 8" id="KW-0121">Carboxypeptidase</keyword>
<keyword evidence="7" id="KW-0732">Signal</keyword>
<dbReference type="AlphaFoldDB" id="A0A1C7MP29"/>
<reference evidence="8 9" key="1">
    <citation type="submission" date="2016-03" db="EMBL/GenBank/DDBJ databases">
        <title>Whole genome sequencing of Grifola frondosa 9006-11.</title>
        <authorList>
            <person name="Min B."/>
            <person name="Park H."/>
            <person name="Kim J.-G."/>
            <person name="Cho H."/>
            <person name="Oh Y.-L."/>
            <person name="Kong W.-S."/>
            <person name="Choi I.-G."/>
        </authorList>
    </citation>
    <scope>NUCLEOTIDE SEQUENCE [LARGE SCALE GENOMIC DNA]</scope>
    <source>
        <strain evidence="8 9">9006-11</strain>
    </source>
</reference>
<dbReference type="OMA" id="KQDYVEC"/>
<evidence type="ECO:0000256" key="3">
    <source>
        <dbReference type="ARBA" id="ARBA00022645"/>
    </source>
</evidence>
<proteinExistence type="inferred from homology"/>
<evidence type="ECO:0000313" key="9">
    <source>
        <dbReference type="Proteomes" id="UP000092993"/>
    </source>
</evidence>
<dbReference type="Gene3D" id="1.10.287.410">
    <property type="match status" value="1"/>
</dbReference>
<evidence type="ECO:0000313" key="8">
    <source>
        <dbReference type="EMBL" id="OBZ78169.1"/>
    </source>
</evidence>
<dbReference type="GO" id="GO:0006508">
    <property type="term" value="P:proteolysis"/>
    <property type="evidence" value="ECO:0007669"/>
    <property type="project" value="UniProtKB-KW"/>
</dbReference>
<feature type="chain" id="PRO_5008889243" description="carboxypeptidase C" evidence="7">
    <location>
        <begin position="20"/>
        <end position="510"/>
    </location>
</feature>
<sequence>MPALIRTLCLLSLLAVTAGRSQQHSILLESAPGTYQANASFVVNGVIPQQPDAHLFTPLEDLKLLSDSEFTSLSHPSFPRHGVRIKRSNWCDGTVQAYTGYIDIEARHLFFYFFESRSDPDKDDVIFWTNGGPGGSSSMGLLMELGPCKVTGPNQTEYNPYSWNEQANIFFIDQPVSVGYSYAEYGESVGTTQEAAKDVAAFVAIFFENFAKFKGRPFHMAGQSYGGRYIPLFASTIYDQNARLIEAGMSTVNLTSIMIGNGCTDVIGMMPAYYDMQCKNITVAPVQRIDSCVRMRQALPRCEKRLKESCSDQFDLIDCQAANAFCKAEIVDPFIATGYNPFDVSRLCEGEMMDTFCYSITKMINAYLNRADVRSMLGVDPAIGNYSTYSPEVGQAFAASLDKFSFPAQYYIAGLLERGVRALIYAGANDWICNWVGNERMTLELEWTGQQTFRAQPLRAWNVDGKTAGLTRSTGGFTFATIYGAGHMVPYDMPAESLELVKRWLAAEDL</sequence>
<dbReference type="PRINTS" id="PR00724">
    <property type="entry name" value="CRBOXYPTASEC"/>
</dbReference>
<gene>
    <name evidence="8" type="primary">CPY1</name>
    <name evidence="8" type="ORF">A0H81_01719</name>
</gene>
<evidence type="ECO:0000256" key="2">
    <source>
        <dbReference type="ARBA" id="ARBA00012446"/>
    </source>
</evidence>
<dbReference type="InterPro" id="IPR029058">
    <property type="entry name" value="AB_hydrolase_fold"/>
</dbReference>
<name>A0A1C7MP29_GRIFR</name>
<keyword evidence="9" id="KW-1185">Reference proteome</keyword>
<dbReference type="PANTHER" id="PTHR11802:SF113">
    <property type="entry name" value="SERINE CARBOXYPEPTIDASE CTSA-4.1"/>
    <property type="match status" value="1"/>
</dbReference>
<evidence type="ECO:0000256" key="1">
    <source>
        <dbReference type="ARBA" id="ARBA00009431"/>
    </source>
</evidence>
<evidence type="ECO:0000256" key="7">
    <source>
        <dbReference type="SAM" id="SignalP"/>
    </source>
</evidence>
<dbReference type="PROSITE" id="PS00560">
    <property type="entry name" value="CARBOXYPEPT_SER_HIS"/>
    <property type="match status" value="1"/>
</dbReference>
<keyword evidence="5" id="KW-0378">Hydrolase</keyword>
<dbReference type="STRING" id="5627.A0A1C7MP29"/>
<keyword evidence="4" id="KW-0645">Protease</keyword>
<dbReference type="Pfam" id="PF00450">
    <property type="entry name" value="Peptidase_S10"/>
    <property type="match status" value="1"/>
</dbReference>
<dbReference type="SUPFAM" id="SSF53474">
    <property type="entry name" value="alpha/beta-Hydrolases"/>
    <property type="match status" value="1"/>
</dbReference>
<dbReference type="PANTHER" id="PTHR11802">
    <property type="entry name" value="SERINE PROTEASE FAMILY S10 SERINE CARBOXYPEPTIDASE"/>
    <property type="match status" value="1"/>
</dbReference>
<dbReference type="InterPro" id="IPR001563">
    <property type="entry name" value="Peptidase_S10"/>
</dbReference>
<evidence type="ECO:0000256" key="5">
    <source>
        <dbReference type="ARBA" id="ARBA00022801"/>
    </source>
</evidence>
<dbReference type="EC" id="3.4.16.5" evidence="2"/>